<dbReference type="InterPro" id="IPR021808">
    <property type="entry name" value="DUF3383"/>
</dbReference>
<comment type="caution">
    <text evidence="1">The sequence shown here is derived from an EMBL/GenBank/DDBJ whole genome shotgun (WGS) entry which is preliminary data.</text>
</comment>
<sequence>MAISFARYVDIASGVIGTQVVAERELVGLRFTTDPRVPVNDPISAANADDVLQYFGASSDEYDFAQQYFSYVSPSPISRPRRLLFAAFAQTARAPRLYGAEGSYMLATFQAVTSGTLNLTMGSHQAELVGINLSSATTLADVATAIQGAIRAETTGGAQWTGATVTYDATERAFTLVGGDAVDAPVSVAIASTGTDLAPLLGWTFSATVFSPGSDQQTPVEAFAAARDVSDNFGTFSFGAVLTDDEAEAVALANAALNVEFIYLVSVTSATAAALSARLINVPSVGLVLNSSVGEYKEALIQAIVAAIVWTRRNATVNVMYRQLAGLTADVTTTADADTYDGLRVNYYGQTAKAGQQYSFLQRGYLMGPPTAPLDINVHANEQWLKSYLQARLMSLQLSLGKIAANDSGRATVLAQVVAAVQLAKNNGTISVGKVLDATQQAAVTDLTGDPEAWRDVQSKGYWADCQIVQETGPGGMLEYVAQYTLAYSKNDVVRKITGSHNLV</sequence>
<dbReference type="RefSeq" id="WP_376943486.1">
    <property type="nucleotide sequence ID" value="NZ_CP171449.1"/>
</dbReference>
<organism evidence="1 2">
    <name type="scientific">Azorhizophilus paspali</name>
    <name type="common">Azotobacter paspali</name>
    <dbReference type="NCBI Taxonomy" id="69963"/>
    <lineage>
        <taxon>Bacteria</taxon>
        <taxon>Pseudomonadati</taxon>
        <taxon>Pseudomonadota</taxon>
        <taxon>Gammaproteobacteria</taxon>
        <taxon>Pseudomonadales</taxon>
        <taxon>Pseudomonadaceae</taxon>
        <taxon>Azorhizophilus</taxon>
    </lineage>
</organism>
<gene>
    <name evidence="1" type="ORF">ACFFGX_05115</name>
</gene>
<name>A0ABV6SHI1_AZOPA</name>
<proteinExistence type="predicted"/>
<reference evidence="1 2" key="1">
    <citation type="submission" date="2024-09" db="EMBL/GenBank/DDBJ databases">
        <authorList>
            <person name="Sun Q."/>
            <person name="Mori K."/>
        </authorList>
    </citation>
    <scope>NUCLEOTIDE SEQUENCE [LARGE SCALE GENOMIC DNA]</scope>
    <source>
        <strain evidence="1 2">NCAIM B.01794</strain>
    </source>
</reference>
<dbReference type="EMBL" id="JBHLSS010000034">
    <property type="protein sequence ID" value="MFC0708998.1"/>
    <property type="molecule type" value="Genomic_DNA"/>
</dbReference>
<evidence type="ECO:0000313" key="2">
    <source>
        <dbReference type="Proteomes" id="UP001589891"/>
    </source>
</evidence>
<accession>A0ABV6SHI1</accession>
<protein>
    <submittedName>
        <fullName evidence="1">DUF3383 domain-containing protein</fullName>
    </submittedName>
</protein>
<evidence type="ECO:0000313" key="1">
    <source>
        <dbReference type="EMBL" id="MFC0708998.1"/>
    </source>
</evidence>
<keyword evidence="2" id="KW-1185">Reference proteome</keyword>
<dbReference type="Pfam" id="PF11863">
    <property type="entry name" value="DUF3383"/>
    <property type="match status" value="1"/>
</dbReference>
<dbReference type="Proteomes" id="UP001589891">
    <property type="component" value="Unassembled WGS sequence"/>
</dbReference>